<sequence length="214" mass="24774">MHWQLGSGHSTSFWNEPWHNMDIVLASKVIEWAIIPNPTVSMADMAPYGLHLRDTPCWRAFVNGKIQIRSAYLSRMGVQIGPIDPIWKLIDEEEFFHLPIKDWVYANLTNDGWFAINGMYHAGFGHRYGQFLVGADALEHDTLVEEIQCRVALVQYILEIVDKSWSVKFEHVYREDNQLAGFLVRACPQEDLLCHRLLSPPTACLRIFQENCFR</sequence>
<keyword evidence="2" id="KW-1185">Reference proteome</keyword>
<protein>
    <recommendedName>
        <fullName evidence="3">RNase H type-1 domain-containing protein</fullName>
    </recommendedName>
</protein>
<organism evidence="1 2">
    <name type="scientific">Hibiscus sabdariffa</name>
    <name type="common">roselle</name>
    <dbReference type="NCBI Taxonomy" id="183260"/>
    <lineage>
        <taxon>Eukaryota</taxon>
        <taxon>Viridiplantae</taxon>
        <taxon>Streptophyta</taxon>
        <taxon>Embryophyta</taxon>
        <taxon>Tracheophyta</taxon>
        <taxon>Spermatophyta</taxon>
        <taxon>Magnoliopsida</taxon>
        <taxon>eudicotyledons</taxon>
        <taxon>Gunneridae</taxon>
        <taxon>Pentapetalae</taxon>
        <taxon>rosids</taxon>
        <taxon>malvids</taxon>
        <taxon>Malvales</taxon>
        <taxon>Malvaceae</taxon>
        <taxon>Malvoideae</taxon>
        <taxon>Hibiscus</taxon>
    </lineage>
</organism>
<dbReference type="EMBL" id="JBBPBM010000024">
    <property type="protein sequence ID" value="KAK8541734.1"/>
    <property type="molecule type" value="Genomic_DNA"/>
</dbReference>
<evidence type="ECO:0000313" key="1">
    <source>
        <dbReference type="EMBL" id="KAK8541734.1"/>
    </source>
</evidence>
<reference evidence="1 2" key="1">
    <citation type="journal article" date="2024" name="G3 (Bethesda)">
        <title>Genome assembly of Hibiscus sabdariffa L. provides insights into metabolisms of medicinal natural products.</title>
        <authorList>
            <person name="Kim T."/>
        </authorList>
    </citation>
    <scope>NUCLEOTIDE SEQUENCE [LARGE SCALE GENOMIC DNA]</scope>
    <source>
        <strain evidence="1">TK-2024</strain>
        <tissue evidence="1">Old leaves</tissue>
    </source>
</reference>
<comment type="caution">
    <text evidence="1">The sequence shown here is derived from an EMBL/GenBank/DDBJ whole genome shotgun (WGS) entry which is preliminary data.</text>
</comment>
<dbReference type="Proteomes" id="UP001472677">
    <property type="component" value="Unassembled WGS sequence"/>
</dbReference>
<accession>A0ABR2DKC1</accession>
<evidence type="ECO:0008006" key="3">
    <source>
        <dbReference type="Google" id="ProtNLM"/>
    </source>
</evidence>
<name>A0ABR2DKC1_9ROSI</name>
<evidence type="ECO:0000313" key="2">
    <source>
        <dbReference type="Proteomes" id="UP001472677"/>
    </source>
</evidence>
<gene>
    <name evidence="1" type="ORF">V6N12_014361</name>
</gene>
<proteinExistence type="predicted"/>